<keyword evidence="3" id="KW-1185">Reference proteome</keyword>
<evidence type="ECO:0000313" key="3">
    <source>
        <dbReference type="Proteomes" id="UP000821837"/>
    </source>
</evidence>
<dbReference type="EMBL" id="JABSTV010001250">
    <property type="protein sequence ID" value="KAH7957229.1"/>
    <property type="molecule type" value="Genomic_DNA"/>
</dbReference>
<dbReference type="Pfam" id="PF03644">
    <property type="entry name" value="Glyco_hydro_85"/>
    <property type="match status" value="1"/>
</dbReference>
<reference evidence="2" key="1">
    <citation type="journal article" date="2020" name="Cell">
        <title>Large-Scale Comparative Analyses of Tick Genomes Elucidate Their Genetic Diversity and Vector Capacities.</title>
        <authorList>
            <consortium name="Tick Genome and Microbiome Consortium (TIGMIC)"/>
            <person name="Jia N."/>
            <person name="Wang J."/>
            <person name="Shi W."/>
            <person name="Du L."/>
            <person name="Sun Y."/>
            <person name="Zhan W."/>
            <person name="Jiang J.F."/>
            <person name="Wang Q."/>
            <person name="Zhang B."/>
            <person name="Ji P."/>
            <person name="Bell-Sakyi L."/>
            <person name="Cui X.M."/>
            <person name="Yuan T.T."/>
            <person name="Jiang B.G."/>
            <person name="Yang W.F."/>
            <person name="Lam T.T."/>
            <person name="Chang Q.C."/>
            <person name="Ding S.J."/>
            <person name="Wang X.J."/>
            <person name="Zhu J.G."/>
            <person name="Ruan X.D."/>
            <person name="Zhao L."/>
            <person name="Wei J.T."/>
            <person name="Ye R.Z."/>
            <person name="Que T.C."/>
            <person name="Du C.H."/>
            <person name="Zhou Y.H."/>
            <person name="Cheng J.X."/>
            <person name="Dai P.F."/>
            <person name="Guo W.B."/>
            <person name="Han X.H."/>
            <person name="Huang E.J."/>
            <person name="Li L.F."/>
            <person name="Wei W."/>
            <person name="Gao Y.C."/>
            <person name="Liu J.Z."/>
            <person name="Shao H.Z."/>
            <person name="Wang X."/>
            <person name="Wang C.C."/>
            <person name="Yang T.C."/>
            <person name="Huo Q.B."/>
            <person name="Li W."/>
            <person name="Chen H.Y."/>
            <person name="Chen S.E."/>
            <person name="Zhou L.G."/>
            <person name="Ni X.B."/>
            <person name="Tian J.H."/>
            <person name="Sheng Y."/>
            <person name="Liu T."/>
            <person name="Pan Y.S."/>
            <person name="Xia L.Y."/>
            <person name="Li J."/>
            <person name="Zhao F."/>
            <person name="Cao W.C."/>
        </authorList>
    </citation>
    <scope>NUCLEOTIDE SEQUENCE</scope>
    <source>
        <strain evidence="2">Rsan-2018</strain>
    </source>
</reference>
<dbReference type="PANTHER" id="PTHR13246:SF1">
    <property type="entry name" value="CYTOSOLIC ENDO-BETA-N-ACETYLGLUCOSAMINIDASE"/>
    <property type="match status" value="1"/>
</dbReference>
<proteinExistence type="predicted"/>
<name>A0A9D4SZ98_RHISA</name>
<dbReference type="Proteomes" id="UP000821837">
    <property type="component" value="Unassembled WGS sequence"/>
</dbReference>
<gene>
    <name evidence="2" type="ORF">HPB52_016362</name>
</gene>
<dbReference type="InterPro" id="IPR005201">
    <property type="entry name" value="TIM_ENGase"/>
</dbReference>
<feature type="domain" description="Cytosolic endo-beta-N-acetylglucosaminidase TIM barrel" evidence="1">
    <location>
        <begin position="129"/>
        <end position="183"/>
    </location>
</feature>
<dbReference type="PANTHER" id="PTHR13246">
    <property type="entry name" value="ENDO BETA N-ACETYLGLUCOSAMINIDASE"/>
    <property type="match status" value="1"/>
</dbReference>
<evidence type="ECO:0000259" key="1">
    <source>
        <dbReference type="Pfam" id="PF03644"/>
    </source>
</evidence>
<accession>A0A9D4SZ98</accession>
<protein>
    <recommendedName>
        <fullName evidence="1">Cytosolic endo-beta-N-acetylglucosaminidase TIM barrel domain-containing protein</fullName>
    </recommendedName>
</protein>
<dbReference type="AlphaFoldDB" id="A0A9D4SZ98"/>
<organism evidence="2 3">
    <name type="scientific">Rhipicephalus sanguineus</name>
    <name type="common">Brown dog tick</name>
    <name type="synonym">Ixodes sanguineus</name>
    <dbReference type="NCBI Taxonomy" id="34632"/>
    <lineage>
        <taxon>Eukaryota</taxon>
        <taxon>Metazoa</taxon>
        <taxon>Ecdysozoa</taxon>
        <taxon>Arthropoda</taxon>
        <taxon>Chelicerata</taxon>
        <taxon>Arachnida</taxon>
        <taxon>Acari</taxon>
        <taxon>Parasitiformes</taxon>
        <taxon>Ixodida</taxon>
        <taxon>Ixodoidea</taxon>
        <taxon>Ixodidae</taxon>
        <taxon>Rhipicephalinae</taxon>
        <taxon>Rhipicephalus</taxon>
        <taxon>Rhipicephalus</taxon>
    </lineage>
</organism>
<comment type="caution">
    <text evidence="2">The sequence shown here is derived from an EMBL/GenBank/DDBJ whole genome shotgun (WGS) entry which is preliminary data.</text>
</comment>
<dbReference type="GO" id="GO:0005829">
    <property type="term" value="C:cytosol"/>
    <property type="evidence" value="ECO:0007669"/>
    <property type="project" value="UniProtKB-SubCell"/>
</dbReference>
<dbReference type="GO" id="GO:0033925">
    <property type="term" value="F:mannosyl-glycoprotein endo-beta-N-acetylglucosaminidase activity"/>
    <property type="evidence" value="ECO:0007669"/>
    <property type="project" value="UniProtKB-EC"/>
</dbReference>
<evidence type="ECO:0000313" key="2">
    <source>
        <dbReference type="EMBL" id="KAH7957229.1"/>
    </source>
</evidence>
<dbReference type="VEuPathDB" id="VectorBase:RSAN_046795"/>
<reference evidence="2" key="2">
    <citation type="submission" date="2021-09" db="EMBL/GenBank/DDBJ databases">
        <authorList>
            <person name="Jia N."/>
            <person name="Wang J."/>
            <person name="Shi W."/>
            <person name="Du L."/>
            <person name="Sun Y."/>
            <person name="Zhan W."/>
            <person name="Jiang J."/>
            <person name="Wang Q."/>
            <person name="Zhang B."/>
            <person name="Ji P."/>
            <person name="Sakyi L.B."/>
            <person name="Cui X."/>
            <person name="Yuan T."/>
            <person name="Jiang B."/>
            <person name="Yang W."/>
            <person name="Lam T.T.-Y."/>
            <person name="Chang Q."/>
            <person name="Ding S."/>
            <person name="Wang X."/>
            <person name="Zhu J."/>
            <person name="Ruan X."/>
            <person name="Zhao L."/>
            <person name="Wei J."/>
            <person name="Que T."/>
            <person name="Du C."/>
            <person name="Cheng J."/>
            <person name="Dai P."/>
            <person name="Han X."/>
            <person name="Huang E."/>
            <person name="Gao Y."/>
            <person name="Liu J."/>
            <person name="Shao H."/>
            <person name="Ye R."/>
            <person name="Li L."/>
            <person name="Wei W."/>
            <person name="Wang X."/>
            <person name="Wang C."/>
            <person name="Huo Q."/>
            <person name="Li W."/>
            <person name="Guo W."/>
            <person name="Chen H."/>
            <person name="Chen S."/>
            <person name="Zhou L."/>
            <person name="Zhou L."/>
            <person name="Ni X."/>
            <person name="Tian J."/>
            <person name="Zhou Y."/>
            <person name="Sheng Y."/>
            <person name="Liu T."/>
            <person name="Pan Y."/>
            <person name="Xia L."/>
            <person name="Li J."/>
            <person name="Zhao F."/>
            <person name="Cao W."/>
        </authorList>
    </citation>
    <scope>NUCLEOTIDE SEQUENCE</scope>
    <source>
        <strain evidence="2">Rsan-2018</strain>
        <tissue evidence="2">Larvae</tissue>
    </source>
</reference>
<dbReference type="Gene3D" id="3.20.20.80">
    <property type="entry name" value="Glycosidases"/>
    <property type="match status" value="1"/>
</dbReference>
<dbReference type="InterPro" id="IPR032979">
    <property type="entry name" value="ENGase"/>
</dbReference>
<sequence>MAARLHSPYVAVNMAAPPLRGGEEAVKTAAQIRLFNGNREAQATRVQSHLLLHLKGAAPSMGVPFSREHHGLWAPDREVAPLEDLDKVLHYKVGPVPYRVKDLTTSVRRGRHGQPRTIICHDLDDRYHDRFIFGSAQTDCCRFHYWHLVNVVIYYSRYLVTIPPPGWISAAHTHGTRVLGTVVRHL</sequence>